<dbReference type="Gene3D" id="3.10.110.10">
    <property type="entry name" value="Ubiquitin Conjugating Enzyme"/>
    <property type="match status" value="1"/>
</dbReference>
<reference evidence="2" key="2">
    <citation type="submission" date="2020-05" db="UniProtKB">
        <authorList>
            <consortium name="EnsemblMetazoa"/>
        </authorList>
    </citation>
    <scope>IDENTIFICATION</scope>
    <source>
        <strain evidence="2">Indian</strain>
    </source>
</reference>
<keyword evidence="3" id="KW-1185">Reference proteome</keyword>
<dbReference type="VEuPathDB" id="VectorBase:ASTEI20_040226"/>
<dbReference type="OrthoDB" id="6600758at2759"/>
<dbReference type="SUPFAM" id="SSF54495">
    <property type="entry name" value="UBC-like"/>
    <property type="match status" value="1"/>
</dbReference>
<dbReference type="KEGG" id="aste:118509877"/>
<dbReference type="OMA" id="WKPAISL"/>
<dbReference type="VEuPathDB" id="VectorBase:ASTE004354"/>
<dbReference type="PANTHER" id="PTHR24067">
    <property type="entry name" value="UBIQUITIN-CONJUGATING ENZYME E2"/>
    <property type="match status" value="1"/>
</dbReference>
<dbReference type="SMART" id="SM00212">
    <property type="entry name" value="UBCc"/>
    <property type="match status" value="1"/>
</dbReference>
<evidence type="ECO:0000313" key="3">
    <source>
        <dbReference type="Proteomes" id="UP000076408"/>
    </source>
</evidence>
<dbReference type="InterPro" id="IPR050113">
    <property type="entry name" value="Ub_conjugating_enzyme"/>
</dbReference>
<dbReference type="VEuPathDB" id="VectorBase:ASTEI04499"/>
<dbReference type="AlphaFoldDB" id="A0A182Y7R3"/>
<dbReference type="PROSITE" id="PS50127">
    <property type="entry name" value="UBC_2"/>
    <property type="match status" value="1"/>
</dbReference>
<feature type="domain" description="UBC core" evidence="1">
    <location>
        <begin position="9"/>
        <end position="162"/>
    </location>
</feature>
<evidence type="ECO:0000259" key="1">
    <source>
        <dbReference type="PROSITE" id="PS50127"/>
    </source>
</evidence>
<organism evidence="2 3">
    <name type="scientific">Anopheles stephensi</name>
    <name type="common">Indo-Pakistan malaria mosquito</name>
    <dbReference type="NCBI Taxonomy" id="30069"/>
    <lineage>
        <taxon>Eukaryota</taxon>
        <taxon>Metazoa</taxon>
        <taxon>Ecdysozoa</taxon>
        <taxon>Arthropoda</taxon>
        <taxon>Hexapoda</taxon>
        <taxon>Insecta</taxon>
        <taxon>Pterygota</taxon>
        <taxon>Neoptera</taxon>
        <taxon>Endopterygota</taxon>
        <taxon>Diptera</taxon>
        <taxon>Nematocera</taxon>
        <taxon>Culicoidea</taxon>
        <taxon>Culicidae</taxon>
        <taxon>Anophelinae</taxon>
        <taxon>Anopheles</taxon>
    </lineage>
</organism>
<reference evidence="3" key="1">
    <citation type="journal article" date="2014" name="Genome Biol.">
        <title>Genome analysis of a major urban malaria vector mosquito, Anopheles stephensi.</title>
        <authorList>
            <person name="Jiang X."/>
            <person name="Peery A."/>
            <person name="Hall A.B."/>
            <person name="Sharma A."/>
            <person name="Chen X.G."/>
            <person name="Waterhouse R.M."/>
            <person name="Komissarov A."/>
            <person name="Riehle M.M."/>
            <person name="Shouche Y."/>
            <person name="Sharakhova M.V."/>
            <person name="Lawson D."/>
            <person name="Pakpour N."/>
            <person name="Arensburger P."/>
            <person name="Davidson V.L."/>
            <person name="Eiglmeier K."/>
            <person name="Emrich S."/>
            <person name="George P."/>
            <person name="Kennedy R.C."/>
            <person name="Mane S.P."/>
            <person name="Maslen G."/>
            <person name="Oringanje C."/>
            <person name="Qi Y."/>
            <person name="Settlage R."/>
            <person name="Tojo M."/>
            <person name="Tubio J.M."/>
            <person name="Unger M.F."/>
            <person name="Wang B."/>
            <person name="Vernick K.D."/>
            <person name="Ribeiro J.M."/>
            <person name="James A.A."/>
            <person name="Michel K."/>
            <person name="Riehle M.A."/>
            <person name="Luckhart S."/>
            <person name="Sharakhov I.V."/>
            <person name="Tu Z."/>
        </authorList>
    </citation>
    <scope>NUCLEOTIDE SEQUENCE [LARGE SCALE GENOMIC DNA]</scope>
    <source>
        <strain evidence="3">Indian</strain>
    </source>
</reference>
<dbReference type="InterPro" id="IPR016135">
    <property type="entry name" value="UBQ-conjugating_enzyme/RWD"/>
</dbReference>
<accession>A0A182Y7R3</accession>
<protein>
    <recommendedName>
        <fullName evidence="1">UBC core domain-containing protein</fullName>
    </recommendedName>
</protein>
<dbReference type="GeneID" id="118509877"/>
<dbReference type="Pfam" id="PF00179">
    <property type="entry name" value="UQ_con"/>
    <property type="match status" value="1"/>
</dbReference>
<evidence type="ECO:0000313" key="2">
    <source>
        <dbReference type="EnsemblMetazoa" id="ASTEI04499-PA"/>
    </source>
</evidence>
<sequence length="168" mass="19852">MSNNSELNLTLARLNRERKAWRQNHPWGYVACPTKHSDGFTDMFCWRCVVPGKPGTPWQNGHYELLMYFSLKYPQSPPFCKFCPPIYHPNVDIQYGYLELDILMNEAWRPSYTVKDILIAINETLAVHNPRYIMNNDAAEEFRTDPLSYKNRIRWQSIRSMRLSGLFD</sequence>
<dbReference type="RefSeq" id="XP_035907141.1">
    <property type="nucleotide sequence ID" value="XM_036051248.1"/>
</dbReference>
<dbReference type="InterPro" id="IPR000608">
    <property type="entry name" value="UBC"/>
</dbReference>
<dbReference type="EnsemblMetazoa" id="ASTEI04499-RA">
    <property type="protein sequence ID" value="ASTEI04499-PA"/>
    <property type="gene ID" value="ASTEI04499"/>
</dbReference>
<name>A0A182Y7R3_ANOST</name>
<proteinExistence type="predicted"/>
<dbReference type="RefSeq" id="XP_035907045.1">
    <property type="nucleotide sequence ID" value="XM_036051152.1"/>
</dbReference>
<dbReference type="Proteomes" id="UP000076408">
    <property type="component" value="Unassembled WGS sequence"/>
</dbReference>
<dbReference type="STRING" id="30069.A0A182Y7R3"/>